<evidence type="ECO:0000313" key="7">
    <source>
        <dbReference type="EMBL" id="SMD31523.1"/>
    </source>
</evidence>
<feature type="modified residue" description="N6-(pyridoxal phosphate)lysine" evidence="5">
    <location>
        <position position="240"/>
    </location>
</feature>
<dbReference type="InterPro" id="IPR015421">
    <property type="entry name" value="PyrdxlP-dep_Trfase_major"/>
</dbReference>
<dbReference type="GO" id="GO:0019752">
    <property type="term" value="P:carboxylic acid metabolic process"/>
    <property type="evidence" value="ECO:0007669"/>
    <property type="project" value="InterPro"/>
</dbReference>
<dbReference type="Gene3D" id="6.10.140.2150">
    <property type="match status" value="1"/>
</dbReference>
<protein>
    <submittedName>
        <fullName evidence="7">Glutamate or tyrosine decarboxylase</fullName>
    </submittedName>
</protein>
<dbReference type="Proteomes" id="UP000192315">
    <property type="component" value="Unassembled WGS sequence"/>
</dbReference>
<evidence type="ECO:0000256" key="5">
    <source>
        <dbReference type="PIRSR" id="PIRSR602129-50"/>
    </source>
</evidence>
<organism evidence="7 8">
    <name type="scientific">Picrophilus torridus (strain ATCC 700027 / DSM 9790 / JCM 10055 / NBRC 100828 / KAW 2/3)</name>
    <dbReference type="NCBI Taxonomy" id="1122961"/>
    <lineage>
        <taxon>Archaea</taxon>
        <taxon>Methanobacteriati</taxon>
        <taxon>Thermoplasmatota</taxon>
        <taxon>Thermoplasmata</taxon>
        <taxon>Thermoplasmatales</taxon>
        <taxon>Picrophilaceae</taxon>
        <taxon>Picrophilus</taxon>
    </lineage>
</organism>
<dbReference type="Pfam" id="PF00282">
    <property type="entry name" value="Pyridoxal_deC"/>
    <property type="match status" value="1"/>
</dbReference>
<reference evidence="7 8" key="1">
    <citation type="submission" date="2017-04" db="EMBL/GenBank/DDBJ databases">
        <authorList>
            <person name="Varghese N."/>
            <person name="Submissions S."/>
        </authorList>
    </citation>
    <scope>NUCLEOTIDE SEQUENCE [LARGE SCALE GENOMIC DNA]</scope>
    <source>
        <strain evidence="7 8">DSM 9789</strain>
    </source>
</reference>
<comment type="cofactor">
    <cofactor evidence="1 5 6">
        <name>pyridoxal 5'-phosphate</name>
        <dbReference type="ChEBI" id="CHEBI:597326"/>
    </cofactor>
</comment>
<dbReference type="InterPro" id="IPR015424">
    <property type="entry name" value="PyrdxlP-dep_Trfase"/>
</dbReference>
<keyword evidence="3 6" id="KW-0456">Lyase</keyword>
<dbReference type="EMBL" id="FWYE01000004">
    <property type="protein sequence ID" value="SMD31523.1"/>
    <property type="molecule type" value="Genomic_DNA"/>
</dbReference>
<evidence type="ECO:0000313" key="8">
    <source>
        <dbReference type="Proteomes" id="UP000192315"/>
    </source>
</evidence>
<dbReference type="GO" id="GO:0030170">
    <property type="term" value="F:pyridoxal phosphate binding"/>
    <property type="evidence" value="ECO:0007669"/>
    <property type="project" value="InterPro"/>
</dbReference>
<dbReference type="InterPro" id="IPR050477">
    <property type="entry name" value="GrpII_AminoAcid_Decarb"/>
</dbReference>
<gene>
    <name evidence="7" type="ORF">SAMN02745355_1471</name>
</gene>
<dbReference type="Gene3D" id="3.40.640.10">
    <property type="entry name" value="Type I PLP-dependent aspartate aminotransferase-like (Major domain)"/>
    <property type="match status" value="1"/>
</dbReference>
<evidence type="ECO:0000256" key="1">
    <source>
        <dbReference type="ARBA" id="ARBA00001933"/>
    </source>
</evidence>
<dbReference type="PANTHER" id="PTHR42735">
    <property type="match status" value="1"/>
</dbReference>
<dbReference type="SUPFAM" id="SSF53383">
    <property type="entry name" value="PLP-dependent transferases"/>
    <property type="match status" value="1"/>
</dbReference>
<evidence type="ECO:0000256" key="6">
    <source>
        <dbReference type="RuleBase" id="RU000382"/>
    </source>
</evidence>
<dbReference type="InterPro" id="IPR002129">
    <property type="entry name" value="PyrdxlP-dep_de-COase"/>
</dbReference>
<dbReference type="InterPro" id="IPR015422">
    <property type="entry name" value="PyrdxlP-dep_Trfase_small"/>
</dbReference>
<keyword evidence="2 5" id="KW-0663">Pyridoxal phosphate</keyword>
<comment type="similarity">
    <text evidence="4">Belongs to the group II decarboxylase family. Sphingosine-1-phosphate lyase subfamily.</text>
</comment>
<dbReference type="RefSeq" id="WP_084273205.1">
    <property type="nucleotide sequence ID" value="NZ_FWYE01000004.1"/>
</dbReference>
<name>A0A8G2FY16_PICTO</name>
<evidence type="ECO:0000256" key="4">
    <source>
        <dbReference type="ARBA" id="ARBA00038302"/>
    </source>
</evidence>
<proteinExistence type="inferred from homology"/>
<dbReference type="PANTHER" id="PTHR42735:SF6">
    <property type="entry name" value="SPHINGOSINE-1-PHOSPHATE LYASE 1"/>
    <property type="match status" value="1"/>
</dbReference>
<evidence type="ECO:0000256" key="3">
    <source>
        <dbReference type="ARBA" id="ARBA00023239"/>
    </source>
</evidence>
<comment type="caution">
    <text evidence="7">The sequence shown here is derived from an EMBL/GenBank/DDBJ whole genome shotgun (WGS) entry which is preliminary data.</text>
</comment>
<dbReference type="AlphaFoldDB" id="A0A8G2FY16"/>
<accession>A0A8G2FY16</accession>
<keyword evidence="8" id="KW-1185">Reference proteome</keyword>
<evidence type="ECO:0000256" key="2">
    <source>
        <dbReference type="ARBA" id="ARBA00022898"/>
    </source>
</evidence>
<dbReference type="Gene3D" id="3.90.1150.10">
    <property type="entry name" value="Aspartate Aminotransferase, domain 1"/>
    <property type="match status" value="1"/>
</dbReference>
<dbReference type="GO" id="GO:0016830">
    <property type="term" value="F:carbon-carbon lyase activity"/>
    <property type="evidence" value="ECO:0007669"/>
    <property type="project" value="InterPro"/>
</dbReference>
<sequence length="455" mass="51398">MLKRFPERGIPVDEINSILDGYGKNDIKNSRGRLFTYFYDPGLKDLDDLSSILLKFYNRNGMDYHAFPSTLKIENDLISMMSDLMHGNDDTSGTFTTGGTESILLAMKAARDLFLEKKEYVPEIVAPVTAHPAFSKAAKYLGMKITRVPVNEDYIADDTINQYINDRTAAVIASAPSFPYGGIDNIKDISEIALDKNTWFHVDACVGGMILPFLKGLGLNIKDFDFKLPGVSSMSIDLHKYGFTPKGSSVVLYKNRDLRKRQIYVNADWPGYPMSNMGMQATKSAGPLAGSWATLNYLGLDGYKKLAEKTLKAYRMIRSGITDLGYKIIGRPDATIFAFTHNDKDIIDLGIKMIENGWYPQIQPGNVFIDMPDSVHLNISPVHLDVADEFLEFFNELDKNVKPRDKNSYNVNSVEKALEMIKKEKSMLFRIIRYSRPEVSEKIFLEMTDEDFTYS</sequence>